<gene>
    <name evidence="1" type="ORF">V5R04_06925</name>
</gene>
<name>A0AAU7DY49_9MICO</name>
<sequence>MALLLGRGDTSEDVRLGQDHDSREALLELLAMHMVVENVGSVSESDCVAILDSSLKSMGWPDSPTNILENLTQRRVLKKNNGQVLFARASYLHYFAAKRAVKDTELLDYLLEKPLYFSSIITDYASLKRYDAELLRTINRHLDRTDWEELNNPIFEALPKLQGESPEALLISPPTKSNRHYSKDRELLQARSFDLSNDEDDSNEPFPILEEKSVPRGITLMRLMSLVSNVLRDSYEITDRSLKTEVFENVLTHWGIMTGTVHADPSFRDFITYLTRQLLAESDKKVTQERHEEVVDMFLKVFPAAFALSGVTHELSTAKLSLAFDELLQNKVLISDTNFSIGAAFFAYSIRPADWVSKLRLLLINHCDSWVVRHFFLNILVKDENLETLEESEWQELSQLCIDLIQKSTSYESNASRRTHYDDLLNTLRKRRIVAKVRNHHSDLPKRHAE</sequence>
<reference evidence="1" key="1">
    <citation type="submission" date="2024-02" db="EMBL/GenBank/DDBJ databases">
        <title>Tomenella chthoni gen. nov. sp. nov., a member of the family Jonesiaceae isolated from bat guano.</title>
        <authorList>
            <person name="Miller S.L."/>
            <person name="King J."/>
            <person name="Sankaranarayanan K."/>
            <person name="Lawson P.A."/>
        </authorList>
    </citation>
    <scope>NUCLEOTIDE SEQUENCE</scope>
    <source>
        <strain evidence="1">BS-20</strain>
    </source>
</reference>
<accession>A0AAU7DY49</accession>
<dbReference type="EMBL" id="CP146203">
    <property type="protein sequence ID" value="XBH22939.1"/>
    <property type="molecule type" value="Genomic_DNA"/>
</dbReference>
<protein>
    <submittedName>
        <fullName evidence="1">Uncharacterized protein</fullName>
    </submittedName>
</protein>
<proteinExistence type="predicted"/>
<organism evidence="1">
    <name type="scientific">Jonesiaceae bacterium BS-20</name>
    <dbReference type="NCBI Taxonomy" id="3120821"/>
    <lineage>
        <taxon>Bacteria</taxon>
        <taxon>Bacillati</taxon>
        <taxon>Actinomycetota</taxon>
        <taxon>Actinomycetes</taxon>
        <taxon>Micrococcales</taxon>
        <taxon>Jonesiaceae</taxon>
    </lineage>
</organism>
<dbReference type="AlphaFoldDB" id="A0AAU7DY49"/>
<evidence type="ECO:0000313" key="1">
    <source>
        <dbReference type="EMBL" id="XBH22939.1"/>
    </source>
</evidence>